<keyword evidence="4" id="KW-1185">Reference proteome</keyword>
<dbReference type="InterPro" id="IPR054293">
    <property type="entry name" value="DUF7029"/>
</dbReference>
<evidence type="ECO:0000259" key="2">
    <source>
        <dbReference type="Pfam" id="PF22974"/>
    </source>
</evidence>
<dbReference type="Proteomes" id="UP000799779">
    <property type="component" value="Unassembled WGS sequence"/>
</dbReference>
<organism evidence="3 4">
    <name type="scientific">Amniculicola lignicola CBS 123094</name>
    <dbReference type="NCBI Taxonomy" id="1392246"/>
    <lineage>
        <taxon>Eukaryota</taxon>
        <taxon>Fungi</taxon>
        <taxon>Dikarya</taxon>
        <taxon>Ascomycota</taxon>
        <taxon>Pezizomycotina</taxon>
        <taxon>Dothideomycetes</taxon>
        <taxon>Pleosporomycetidae</taxon>
        <taxon>Pleosporales</taxon>
        <taxon>Amniculicolaceae</taxon>
        <taxon>Amniculicola</taxon>
    </lineage>
</organism>
<name>A0A6A5WPV4_9PLEO</name>
<accession>A0A6A5WPV4</accession>
<gene>
    <name evidence="3" type="ORF">P154DRAFT_575483</name>
</gene>
<sequence length="528" mass="58941">MHFYQLLTLLYVSVASAFYEGVDISSPTLPTRRSNLKASKRYDHLLIRNDDFYLQHEIRLAYAEPEKGDRPTLLLEDFDHHFEEIKCNDMGMTAAFKRREIYVKACTACILLVGELLISSHYSCGEDGAHTVYRVKGVTFDDVNMSIQFILQETIAEHEYDRMTIEFGPSTERYTVHQHDRLFRRSPQATLPPTQTSLPSGVSSYNPTGTLVVQQADTSDVTYLGFSEIDTTFLEGTSFEDLNSIGLGCENCTAKGEMIITTGKFEVDFGWPWTGKDDDPIVGGFVQLEVTGYQMSIGLKAEPWIPFKRERKLFGYTPVGFTIPKLGSFGISIELVAFIDIEVEGAIELGFGFDVNVPPSRARIDVAEWEQSGIWGFNETTITPKIISSNVSNLELFMEVGLRPRIVAGLSLDNLPDFNAGPYLTLPSVKINVTQLATNDVGANCESGGDSDIKFEDAFQNLTHVNYSLNIAAGLGMDVGIIPLSKDLFDIELLGTTHCLVYQTIYDKYPDPDPDSDSEPNFRTKFKV</sequence>
<dbReference type="AlphaFoldDB" id="A0A6A5WPV4"/>
<dbReference type="OrthoDB" id="5382170at2759"/>
<evidence type="ECO:0000313" key="3">
    <source>
        <dbReference type="EMBL" id="KAF2001105.1"/>
    </source>
</evidence>
<protein>
    <recommendedName>
        <fullName evidence="2">DUF7029 domain-containing protein</fullName>
    </recommendedName>
</protein>
<evidence type="ECO:0000256" key="1">
    <source>
        <dbReference type="SAM" id="SignalP"/>
    </source>
</evidence>
<evidence type="ECO:0000313" key="4">
    <source>
        <dbReference type="Proteomes" id="UP000799779"/>
    </source>
</evidence>
<dbReference type="EMBL" id="ML977585">
    <property type="protein sequence ID" value="KAF2001105.1"/>
    <property type="molecule type" value="Genomic_DNA"/>
</dbReference>
<proteinExistence type="predicted"/>
<feature type="signal peptide" evidence="1">
    <location>
        <begin position="1"/>
        <end position="17"/>
    </location>
</feature>
<reference evidence="3" key="1">
    <citation type="journal article" date="2020" name="Stud. Mycol.">
        <title>101 Dothideomycetes genomes: a test case for predicting lifestyles and emergence of pathogens.</title>
        <authorList>
            <person name="Haridas S."/>
            <person name="Albert R."/>
            <person name="Binder M."/>
            <person name="Bloem J."/>
            <person name="Labutti K."/>
            <person name="Salamov A."/>
            <person name="Andreopoulos B."/>
            <person name="Baker S."/>
            <person name="Barry K."/>
            <person name="Bills G."/>
            <person name="Bluhm B."/>
            <person name="Cannon C."/>
            <person name="Castanera R."/>
            <person name="Culley D."/>
            <person name="Daum C."/>
            <person name="Ezra D."/>
            <person name="Gonzalez J."/>
            <person name="Henrissat B."/>
            <person name="Kuo A."/>
            <person name="Liang C."/>
            <person name="Lipzen A."/>
            <person name="Lutzoni F."/>
            <person name="Magnuson J."/>
            <person name="Mondo S."/>
            <person name="Nolan M."/>
            <person name="Ohm R."/>
            <person name="Pangilinan J."/>
            <person name="Park H.-J."/>
            <person name="Ramirez L."/>
            <person name="Alfaro M."/>
            <person name="Sun H."/>
            <person name="Tritt A."/>
            <person name="Yoshinaga Y."/>
            <person name="Zwiers L.-H."/>
            <person name="Turgeon B."/>
            <person name="Goodwin S."/>
            <person name="Spatafora J."/>
            <person name="Crous P."/>
            <person name="Grigoriev I."/>
        </authorList>
    </citation>
    <scope>NUCLEOTIDE SEQUENCE</scope>
    <source>
        <strain evidence="3">CBS 123094</strain>
    </source>
</reference>
<feature type="chain" id="PRO_5025581949" description="DUF7029 domain-containing protein" evidence="1">
    <location>
        <begin position="18"/>
        <end position="528"/>
    </location>
</feature>
<keyword evidence="1" id="KW-0732">Signal</keyword>
<dbReference type="Pfam" id="PF22974">
    <property type="entry name" value="DUF7029"/>
    <property type="match status" value="1"/>
</dbReference>
<feature type="domain" description="DUF7029" evidence="2">
    <location>
        <begin position="69"/>
        <end position="154"/>
    </location>
</feature>